<dbReference type="AlphaFoldDB" id="A0A6C0CRW9"/>
<organism evidence="1">
    <name type="scientific">viral metagenome</name>
    <dbReference type="NCBI Taxonomy" id="1070528"/>
    <lineage>
        <taxon>unclassified sequences</taxon>
        <taxon>metagenomes</taxon>
        <taxon>organismal metagenomes</taxon>
    </lineage>
</organism>
<dbReference type="EMBL" id="MN739478">
    <property type="protein sequence ID" value="QHT06892.1"/>
    <property type="molecule type" value="Genomic_DNA"/>
</dbReference>
<proteinExistence type="predicted"/>
<reference evidence="1" key="1">
    <citation type="journal article" date="2020" name="Nature">
        <title>Giant virus diversity and host interactions through global metagenomics.</title>
        <authorList>
            <person name="Schulz F."/>
            <person name="Roux S."/>
            <person name="Paez-Espino D."/>
            <person name="Jungbluth S."/>
            <person name="Walsh D.A."/>
            <person name="Denef V.J."/>
            <person name="McMahon K.D."/>
            <person name="Konstantinidis K.T."/>
            <person name="Eloe-Fadrosh E.A."/>
            <person name="Kyrpides N.C."/>
            <person name="Woyke T."/>
        </authorList>
    </citation>
    <scope>NUCLEOTIDE SEQUENCE</scope>
    <source>
        <strain evidence="1">GVMAG-M-3300021473-15</strain>
    </source>
</reference>
<evidence type="ECO:0000313" key="1">
    <source>
        <dbReference type="EMBL" id="QHT06892.1"/>
    </source>
</evidence>
<sequence length="136" mass="16671">MSPFEFPEQIWKSICTFILGDTWDDFYTFVYERSFQRIETLTDTFYHTQFTKFCDVYTETARVIEKINAIETTTLQRFQHNETKKMYLWNRLLTGCKKCNCEHMDHHIYTQFVSIFKQNQQSMKKKKRIFFKLVLI</sequence>
<protein>
    <submittedName>
        <fullName evidence="1">Uncharacterized protein</fullName>
    </submittedName>
</protein>
<name>A0A6C0CRW9_9ZZZZ</name>
<accession>A0A6C0CRW9</accession>